<proteinExistence type="predicted"/>
<name>A0AAE0ID15_9PEZI</name>
<dbReference type="AlphaFoldDB" id="A0AAE0ID15"/>
<feature type="compositionally biased region" description="Basic and acidic residues" evidence="2">
    <location>
        <begin position="102"/>
        <end position="135"/>
    </location>
</feature>
<comment type="caution">
    <text evidence="3">The sequence shown here is derived from an EMBL/GenBank/DDBJ whole genome shotgun (WGS) entry which is preliminary data.</text>
</comment>
<evidence type="ECO:0000256" key="1">
    <source>
        <dbReference type="ARBA" id="ARBA00093634"/>
    </source>
</evidence>
<reference evidence="3" key="2">
    <citation type="submission" date="2023-06" db="EMBL/GenBank/DDBJ databases">
        <authorList>
            <consortium name="Lawrence Berkeley National Laboratory"/>
            <person name="Haridas S."/>
            <person name="Hensen N."/>
            <person name="Bonometti L."/>
            <person name="Westerberg I."/>
            <person name="Brannstrom I.O."/>
            <person name="Guillou S."/>
            <person name="Cros-Aarteil S."/>
            <person name="Calhoun S."/>
            <person name="Kuo A."/>
            <person name="Mondo S."/>
            <person name="Pangilinan J."/>
            <person name="Riley R."/>
            <person name="Labutti K."/>
            <person name="Andreopoulos B."/>
            <person name="Lipzen A."/>
            <person name="Chen C."/>
            <person name="Yanf M."/>
            <person name="Daum C."/>
            <person name="Ng V."/>
            <person name="Clum A."/>
            <person name="Steindorff A."/>
            <person name="Ohm R."/>
            <person name="Martin F."/>
            <person name="Silar P."/>
            <person name="Natvig D."/>
            <person name="Lalanne C."/>
            <person name="Gautier V."/>
            <person name="Ament-Velasquez S.L."/>
            <person name="Kruys A."/>
            <person name="Hutchinson M.I."/>
            <person name="Powell A.J."/>
            <person name="Barry K."/>
            <person name="Miller A.N."/>
            <person name="Grigoriev I.V."/>
            <person name="Debuchy R."/>
            <person name="Gladieux P."/>
            <person name="Thoren M.H."/>
            <person name="Johannesson H."/>
        </authorList>
    </citation>
    <scope>NUCLEOTIDE SEQUENCE</scope>
    <source>
        <strain evidence="3">CBS 118394</strain>
    </source>
</reference>
<dbReference type="Proteomes" id="UP001283341">
    <property type="component" value="Unassembled WGS sequence"/>
</dbReference>
<feature type="region of interest" description="Disordered" evidence="2">
    <location>
        <begin position="198"/>
        <end position="233"/>
    </location>
</feature>
<dbReference type="InterPro" id="IPR040357">
    <property type="entry name" value="Vma22/CCDC115"/>
</dbReference>
<protein>
    <recommendedName>
        <fullName evidence="1">Vacuolar ATPase assembly protein VMA22</fullName>
    </recommendedName>
</protein>
<dbReference type="PANTHER" id="PTHR31996:SF2">
    <property type="entry name" value="COILED-COIL DOMAIN-CONTAINING PROTEIN 115"/>
    <property type="match status" value="1"/>
</dbReference>
<dbReference type="EMBL" id="JAUEDM010000003">
    <property type="protein sequence ID" value="KAK3322482.1"/>
    <property type="molecule type" value="Genomic_DNA"/>
</dbReference>
<sequence>MAETTVDLDTTIDTLLERYLTLLDEYTRLRARLNGLQSGIYQNLARANFSAQRGVRYGQDHYDDRMQAARRVQITQSSPSAGHHVIFDMIKVTADESEENDDKNNTKKEDQQEEQDEKKSAAAATTKDDNNHDGSGKPSPPPKKRNNHDPLRWFGLLSPQPLRLAQAQAVQAVEEIIPRLASLSAAMADVELQVRRARKKRSKAEKVDHQKKLQQQEGHLHGNGGQEEVLPAH</sequence>
<dbReference type="Pfam" id="PF21730">
    <property type="entry name" value="Vma22_CCDC115"/>
    <property type="match status" value="1"/>
</dbReference>
<dbReference type="GO" id="GO:0051082">
    <property type="term" value="F:unfolded protein binding"/>
    <property type="evidence" value="ECO:0007669"/>
    <property type="project" value="TreeGrafter"/>
</dbReference>
<evidence type="ECO:0000313" key="4">
    <source>
        <dbReference type="Proteomes" id="UP001283341"/>
    </source>
</evidence>
<evidence type="ECO:0000313" key="3">
    <source>
        <dbReference type="EMBL" id="KAK3322482.1"/>
    </source>
</evidence>
<accession>A0AAE0ID15</accession>
<dbReference type="PANTHER" id="PTHR31996">
    <property type="entry name" value="COILED-COIL DOMAIN-CONTAINING PROTEIN 115"/>
    <property type="match status" value="1"/>
</dbReference>
<dbReference type="GO" id="GO:0070072">
    <property type="term" value="P:vacuolar proton-transporting V-type ATPase complex assembly"/>
    <property type="evidence" value="ECO:0007669"/>
    <property type="project" value="InterPro"/>
</dbReference>
<reference evidence="3" key="1">
    <citation type="journal article" date="2023" name="Mol. Phylogenet. Evol.">
        <title>Genome-scale phylogeny and comparative genomics of the fungal order Sordariales.</title>
        <authorList>
            <person name="Hensen N."/>
            <person name="Bonometti L."/>
            <person name="Westerberg I."/>
            <person name="Brannstrom I.O."/>
            <person name="Guillou S."/>
            <person name="Cros-Aarteil S."/>
            <person name="Calhoun S."/>
            <person name="Haridas S."/>
            <person name="Kuo A."/>
            <person name="Mondo S."/>
            <person name="Pangilinan J."/>
            <person name="Riley R."/>
            <person name="LaButti K."/>
            <person name="Andreopoulos B."/>
            <person name="Lipzen A."/>
            <person name="Chen C."/>
            <person name="Yan M."/>
            <person name="Daum C."/>
            <person name="Ng V."/>
            <person name="Clum A."/>
            <person name="Steindorff A."/>
            <person name="Ohm R.A."/>
            <person name="Martin F."/>
            <person name="Silar P."/>
            <person name="Natvig D.O."/>
            <person name="Lalanne C."/>
            <person name="Gautier V."/>
            <person name="Ament-Velasquez S.L."/>
            <person name="Kruys A."/>
            <person name="Hutchinson M.I."/>
            <person name="Powell A.J."/>
            <person name="Barry K."/>
            <person name="Miller A.N."/>
            <person name="Grigoriev I.V."/>
            <person name="Debuchy R."/>
            <person name="Gladieux P."/>
            <person name="Hiltunen Thoren M."/>
            <person name="Johannesson H."/>
        </authorList>
    </citation>
    <scope>NUCLEOTIDE SEQUENCE</scope>
    <source>
        <strain evidence="3">CBS 118394</strain>
    </source>
</reference>
<feature type="region of interest" description="Disordered" evidence="2">
    <location>
        <begin position="95"/>
        <end position="154"/>
    </location>
</feature>
<evidence type="ECO:0000256" key="2">
    <source>
        <dbReference type="SAM" id="MobiDB-lite"/>
    </source>
</evidence>
<dbReference type="GO" id="GO:1990871">
    <property type="term" value="C:Vma12-Vma22 assembly complex"/>
    <property type="evidence" value="ECO:0007669"/>
    <property type="project" value="TreeGrafter"/>
</dbReference>
<keyword evidence="4" id="KW-1185">Reference proteome</keyword>
<gene>
    <name evidence="3" type="ORF">B0H66DRAFT_205543</name>
</gene>
<organism evidence="3 4">
    <name type="scientific">Apodospora peruviana</name>
    <dbReference type="NCBI Taxonomy" id="516989"/>
    <lineage>
        <taxon>Eukaryota</taxon>
        <taxon>Fungi</taxon>
        <taxon>Dikarya</taxon>
        <taxon>Ascomycota</taxon>
        <taxon>Pezizomycotina</taxon>
        <taxon>Sordariomycetes</taxon>
        <taxon>Sordariomycetidae</taxon>
        <taxon>Sordariales</taxon>
        <taxon>Lasiosphaeriaceae</taxon>
        <taxon>Apodospora</taxon>
    </lineage>
</organism>